<accession>A0ABW5WZE7</accession>
<sequence length="95" mass="11212">MLLKEELKNLRENDYKLSEDINIEHLIKQMQENIGDIDSELRDDLIYSTFGYLISNDFLSKEMLKHILETCPILSAYPKHLKFLKLLYNNGKNGH</sequence>
<reference evidence="2" key="1">
    <citation type="journal article" date="2019" name="Int. J. Syst. Evol. Microbiol.">
        <title>The Global Catalogue of Microorganisms (GCM) 10K type strain sequencing project: providing services to taxonomists for standard genome sequencing and annotation.</title>
        <authorList>
            <consortium name="The Broad Institute Genomics Platform"/>
            <consortium name="The Broad Institute Genome Sequencing Center for Infectious Disease"/>
            <person name="Wu L."/>
            <person name="Ma J."/>
        </authorList>
    </citation>
    <scope>NUCLEOTIDE SEQUENCE [LARGE SCALE GENOMIC DNA]</scope>
    <source>
        <strain evidence="2">KCTC 33575</strain>
    </source>
</reference>
<dbReference type="RefSeq" id="WP_377775668.1">
    <property type="nucleotide sequence ID" value="NZ_JBHUOQ010000005.1"/>
</dbReference>
<name>A0ABW5WZE7_9STAP</name>
<proteinExistence type="predicted"/>
<evidence type="ECO:0000313" key="1">
    <source>
        <dbReference type="EMBL" id="MFD2831422.1"/>
    </source>
</evidence>
<dbReference type="EMBL" id="JBHUOQ010000005">
    <property type="protein sequence ID" value="MFD2831422.1"/>
    <property type="molecule type" value="Genomic_DNA"/>
</dbReference>
<keyword evidence="2" id="KW-1185">Reference proteome</keyword>
<organism evidence="1 2">
    <name type="scientific">Corticicoccus populi</name>
    <dbReference type="NCBI Taxonomy" id="1812821"/>
    <lineage>
        <taxon>Bacteria</taxon>
        <taxon>Bacillati</taxon>
        <taxon>Bacillota</taxon>
        <taxon>Bacilli</taxon>
        <taxon>Bacillales</taxon>
        <taxon>Staphylococcaceae</taxon>
        <taxon>Corticicoccus</taxon>
    </lineage>
</organism>
<evidence type="ECO:0000313" key="2">
    <source>
        <dbReference type="Proteomes" id="UP001597519"/>
    </source>
</evidence>
<comment type="caution">
    <text evidence="1">The sequence shown here is derived from an EMBL/GenBank/DDBJ whole genome shotgun (WGS) entry which is preliminary data.</text>
</comment>
<gene>
    <name evidence="1" type="ORF">ACFSX4_13180</name>
</gene>
<protein>
    <submittedName>
        <fullName evidence="1">Uncharacterized protein</fullName>
    </submittedName>
</protein>
<dbReference type="Proteomes" id="UP001597519">
    <property type="component" value="Unassembled WGS sequence"/>
</dbReference>